<dbReference type="Gene3D" id="2.40.10.230">
    <property type="entry name" value="Probable tRNA pseudouridine synthase domain"/>
    <property type="match status" value="1"/>
</dbReference>
<evidence type="ECO:0000256" key="7">
    <source>
        <dbReference type="ARBA" id="ARBA00022884"/>
    </source>
</evidence>
<feature type="region of interest" description="Disordered" evidence="9">
    <location>
        <begin position="342"/>
        <end position="381"/>
    </location>
</feature>
<proteinExistence type="inferred from homology"/>
<reference evidence="10" key="1">
    <citation type="submission" date="2020-08" db="EMBL/GenBank/DDBJ databases">
        <title>Multicomponent nature underlies the extraordinary mechanical properties of spider dragline silk.</title>
        <authorList>
            <person name="Kono N."/>
            <person name="Nakamura H."/>
            <person name="Mori M."/>
            <person name="Yoshida Y."/>
            <person name="Ohtoshi R."/>
            <person name="Malay A.D."/>
            <person name="Moran D.A.P."/>
            <person name="Tomita M."/>
            <person name="Numata K."/>
            <person name="Arakawa K."/>
        </authorList>
    </citation>
    <scope>NUCLEOTIDE SEQUENCE</scope>
</reference>
<dbReference type="GO" id="GO:0043489">
    <property type="term" value="P:RNA stabilization"/>
    <property type="evidence" value="ECO:0007669"/>
    <property type="project" value="UniProtKB-ARBA"/>
</dbReference>
<accession>A0A8X7CUT3</accession>
<keyword evidence="8" id="KW-0539">Nucleus</keyword>
<evidence type="ECO:0000256" key="4">
    <source>
        <dbReference type="ARBA" id="ARBA00022517"/>
    </source>
</evidence>
<dbReference type="GO" id="GO:0006364">
    <property type="term" value="P:rRNA processing"/>
    <property type="evidence" value="ECO:0007669"/>
    <property type="project" value="UniProtKB-KW"/>
</dbReference>
<dbReference type="GO" id="GO:0005634">
    <property type="term" value="C:nucleus"/>
    <property type="evidence" value="ECO:0007669"/>
    <property type="project" value="UniProtKB-SubCell"/>
</dbReference>
<evidence type="ECO:0000256" key="6">
    <source>
        <dbReference type="ARBA" id="ARBA00022553"/>
    </source>
</evidence>
<evidence type="ECO:0000256" key="8">
    <source>
        <dbReference type="ARBA" id="ARBA00023242"/>
    </source>
</evidence>
<dbReference type="EMBL" id="BMAV01023492">
    <property type="protein sequence ID" value="GFY79267.1"/>
    <property type="molecule type" value="Genomic_DNA"/>
</dbReference>
<dbReference type="OrthoDB" id="21550at2759"/>
<evidence type="ECO:0000256" key="1">
    <source>
        <dbReference type="ARBA" id="ARBA00004123"/>
    </source>
</evidence>
<feature type="compositionally biased region" description="Basic residues" evidence="9">
    <location>
        <begin position="368"/>
        <end position="377"/>
    </location>
</feature>
<dbReference type="InterPro" id="IPR040309">
    <property type="entry name" value="Naf1"/>
</dbReference>
<keyword evidence="4" id="KW-0690">Ribosome biogenesis</keyword>
<dbReference type="PANTHER" id="PTHR31633">
    <property type="entry name" value="H/ACA RIBONUCLEOPROTEIN COMPLEX NON-CORE SUBUNIT NAF1"/>
    <property type="match status" value="1"/>
</dbReference>
<comment type="subcellular location">
    <subcellularLocation>
        <location evidence="1">Nucleus</location>
    </subcellularLocation>
</comment>
<sequence>MTTMNDVEIETQQIEKQAIIENESSQIKDVSIVNIKTENLQNKKDTNIVRVKNENLIVEEDIKIVKIKSENVLDKEDVNIVSKNETLLIEVDVNKIENPEMVGNAEALFIKNDDSQIENKIPVIEAAENITCGDGDAHKKNQVEVKIADVDFENKNVCKEENRIITFTPVSESRNYRLCEFEMSSDSENSSDSSSDSDSDSFFNELHKSVPNSKPVKVKNEVLIDDLPPVEDLQVSVQENELEKLGEITGIVDKLVVIQSFENLPALDEGSVLFLSATKPLGQVYEVFGPVNKPFYSVRFNSSEDIIEKGITLRTIVLYTPKKDDLALYVLIDQLKLQKGSDASWKNDNEPPEEFIDYSDDEKEKAAKQKKKAKNRKRPDDDDITICFEKKKVKDQLIGCQL</sequence>
<dbReference type="InterPro" id="IPR007504">
    <property type="entry name" value="H/ACA_rnp_Gar1/Naf1"/>
</dbReference>
<dbReference type="FunFam" id="2.40.10.230:FF:000002">
    <property type="entry name" value="H/ACA ribonucleoprotein complex non-core subunit NAF1"/>
    <property type="match status" value="1"/>
</dbReference>
<dbReference type="GO" id="GO:0003723">
    <property type="term" value="F:RNA binding"/>
    <property type="evidence" value="ECO:0007669"/>
    <property type="project" value="UniProtKB-KW"/>
</dbReference>
<evidence type="ECO:0000313" key="11">
    <source>
        <dbReference type="Proteomes" id="UP000886998"/>
    </source>
</evidence>
<dbReference type="GO" id="GO:0001522">
    <property type="term" value="P:pseudouridine synthesis"/>
    <property type="evidence" value="ECO:0007669"/>
    <property type="project" value="InterPro"/>
</dbReference>
<gene>
    <name evidence="10" type="primary">NAF1</name>
    <name evidence="10" type="ORF">TNIN_374211</name>
</gene>
<dbReference type="PANTHER" id="PTHR31633:SF1">
    <property type="entry name" value="H_ACA RIBONUCLEOPROTEIN COMPLEX NON-CORE SUBUNIT NAF1"/>
    <property type="match status" value="1"/>
</dbReference>
<dbReference type="Pfam" id="PF04410">
    <property type="entry name" value="Gar1"/>
    <property type="match status" value="1"/>
</dbReference>
<protein>
    <recommendedName>
        <fullName evidence="3">H/ACA ribonucleoprotein complex non-core subunit NAF1</fullName>
    </recommendedName>
</protein>
<feature type="compositionally biased region" description="Acidic residues" evidence="9">
    <location>
        <begin position="350"/>
        <end position="361"/>
    </location>
</feature>
<keyword evidence="7" id="KW-0694">RNA-binding</keyword>
<evidence type="ECO:0000313" key="10">
    <source>
        <dbReference type="EMBL" id="GFY79267.1"/>
    </source>
</evidence>
<dbReference type="Proteomes" id="UP000886998">
    <property type="component" value="Unassembled WGS sequence"/>
</dbReference>
<comment type="similarity">
    <text evidence="2">Belongs to the NAF1 family.</text>
</comment>
<evidence type="ECO:0000256" key="5">
    <source>
        <dbReference type="ARBA" id="ARBA00022552"/>
    </source>
</evidence>
<keyword evidence="11" id="KW-1185">Reference proteome</keyword>
<dbReference type="GO" id="GO:0005732">
    <property type="term" value="C:sno(s)RNA-containing ribonucleoprotein complex"/>
    <property type="evidence" value="ECO:0007669"/>
    <property type="project" value="InterPro"/>
</dbReference>
<dbReference type="SUPFAM" id="SSF50447">
    <property type="entry name" value="Translation proteins"/>
    <property type="match status" value="1"/>
</dbReference>
<dbReference type="InterPro" id="IPR009000">
    <property type="entry name" value="Transl_B-barrel_sf"/>
</dbReference>
<comment type="caution">
    <text evidence="10">The sequence shown here is derived from an EMBL/GenBank/DDBJ whole genome shotgun (WGS) entry which is preliminary data.</text>
</comment>
<keyword evidence="5" id="KW-0698">rRNA processing</keyword>
<evidence type="ECO:0000256" key="9">
    <source>
        <dbReference type="SAM" id="MobiDB-lite"/>
    </source>
</evidence>
<keyword evidence="6" id="KW-0597">Phosphoprotein</keyword>
<organism evidence="10 11">
    <name type="scientific">Trichonephila inaurata madagascariensis</name>
    <dbReference type="NCBI Taxonomy" id="2747483"/>
    <lineage>
        <taxon>Eukaryota</taxon>
        <taxon>Metazoa</taxon>
        <taxon>Ecdysozoa</taxon>
        <taxon>Arthropoda</taxon>
        <taxon>Chelicerata</taxon>
        <taxon>Arachnida</taxon>
        <taxon>Araneae</taxon>
        <taxon>Araneomorphae</taxon>
        <taxon>Entelegynae</taxon>
        <taxon>Araneoidea</taxon>
        <taxon>Nephilidae</taxon>
        <taxon>Trichonephila</taxon>
        <taxon>Trichonephila inaurata</taxon>
    </lineage>
</organism>
<name>A0A8X7CUT3_9ARAC</name>
<evidence type="ECO:0000256" key="2">
    <source>
        <dbReference type="ARBA" id="ARBA00009801"/>
    </source>
</evidence>
<evidence type="ECO:0000256" key="3">
    <source>
        <dbReference type="ARBA" id="ARBA00021438"/>
    </source>
</evidence>
<dbReference type="InterPro" id="IPR038664">
    <property type="entry name" value="Gar1/Naf1_Cbf5-bd_sf"/>
</dbReference>
<feature type="region of interest" description="Disordered" evidence="9">
    <location>
        <begin position="184"/>
        <end position="205"/>
    </location>
</feature>
<dbReference type="AlphaFoldDB" id="A0A8X7CUT3"/>
<dbReference type="GO" id="GO:0000493">
    <property type="term" value="P:box H/ACA snoRNP assembly"/>
    <property type="evidence" value="ECO:0007669"/>
    <property type="project" value="InterPro"/>
</dbReference>